<reference evidence="3" key="1">
    <citation type="journal article" date="2020" name="Fungal Divers.">
        <title>Resolving the Mortierellaceae phylogeny through synthesis of multi-gene phylogenetics and phylogenomics.</title>
        <authorList>
            <person name="Vandepol N."/>
            <person name="Liber J."/>
            <person name="Desiro A."/>
            <person name="Na H."/>
            <person name="Kennedy M."/>
            <person name="Barry K."/>
            <person name="Grigoriev I.V."/>
            <person name="Miller A.N."/>
            <person name="O'Donnell K."/>
            <person name="Stajich J.E."/>
            <person name="Bonito G."/>
        </authorList>
    </citation>
    <scope>NUCLEOTIDE SEQUENCE</scope>
    <source>
        <strain evidence="3">NRRL 2769</strain>
    </source>
</reference>
<keyword evidence="1" id="KW-0175">Coiled coil</keyword>
<dbReference type="EMBL" id="JAAAID010000290">
    <property type="protein sequence ID" value="KAG0019383.1"/>
    <property type="molecule type" value="Genomic_DNA"/>
</dbReference>
<feature type="compositionally biased region" description="Basic and acidic residues" evidence="2">
    <location>
        <begin position="215"/>
        <end position="226"/>
    </location>
</feature>
<evidence type="ECO:0000313" key="4">
    <source>
        <dbReference type="Proteomes" id="UP000703661"/>
    </source>
</evidence>
<dbReference type="Proteomes" id="UP000703661">
    <property type="component" value="Unassembled WGS sequence"/>
</dbReference>
<proteinExistence type="predicted"/>
<feature type="region of interest" description="Disordered" evidence="2">
    <location>
        <begin position="1"/>
        <end position="31"/>
    </location>
</feature>
<organism evidence="3 4">
    <name type="scientific">Entomortierella chlamydospora</name>
    <dbReference type="NCBI Taxonomy" id="101097"/>
    <lineage>
        <taxon>Eukaryota</taxon>
        <taxon>Fungi</taxon>
        <taxon>Fungi incertae sedis</taxon>
        <taxon>Mucoromycota</taxon>
        <taxon>Mortierellomycotina</taxon>
        <taxon>Mortierellomycetes</taxon>
        <taxon>Mortierellales</taxon>
        <taxon>Mortierellaceae</taxon>
        <taxon>Entomortierella</taxon>
    </lineage>
</organism>
<sequence length="345" mass="39889">MSAIPEVGSPASTPPSRLKSATSRNDSKQKFWNAPGMDMFIEWATDSDINEKLINPRPVPGQRAVDLYDEIAAKVNAKHGTKWDRKAIKSKLQYAKAKYDAAKKIARSLGDGEDESDKSLKEQIEAICPPCNKFHAVYGGCIIKNPPPERQYGYGESALGKRAASIEGALEVEHINVGDSVYEDLQDSEVEDSQSERSESVRPERGRDLQQGISRPEKRQKTKGDDPASQPEQNYDQISEMIISSIRENRKFDLMVYELQTKRIQEIERRHMEMLDKREQEIKMMYNRKIKELTDERAEFAAKMERERLDFKEEKAKFKEEKVEFKEEQREFRQEVKAFQKEEMN</sequence>
<keyword evidence="4" id="KW-1185">Reference proteome</keyword>
<feature type="region of interest" description="Disordered" evidence="2">
    <location>
        <begin position="185"/>
        <end position="237"/>
    </location>
</feature>
<comment type="caution">
    <text evidence="3">The sequence shown here is derived from an EMBL/GenBank/DDBJ whole genome shotgun (WGS) entry which is preliminary data.</text>
</comment>
<evidence type="ECO:0000313" key="3">
    <source>
        <dbReference type="EMBL" id="KAG0019383.1"/>
    </source>
</evidence>
<feature type="compositionally biased region" description="Polar residues" evidence="2">
    <location>
        <begin position="10"/>
        <end position="24"/>
    </location>
</feature>
<feature type="coiled-coil region" evidence="1">
    <location>
        <begin position="283"/>
        <end position="342"/>
    </location>
</feature>
<feature type="compositionally biased region" description="Basic and acidic residues" evidence="2">
    <location>
        <begin position="194"/>
        <end position="208"/>
    </location>
</feature>
<protein>
    <recommendedName>
        <fullName evidence="5">Myb/SANT-like domain-containing protein</fullName>
    </recommendedName>
</protein>
<evidence type="ECO:0000256" key="1">
    <source>
        <dbReference type="SAM" id="Coils"/>
    </source>
</evidence>
<evidence type="ECO:0008006" key="5">
    <source>
        <dbReference type="Google" id="ProtNLM"/>
    </source>
</evidence>
<evidence type="ECO:0000256" key="2">
    <source>
        <dbReference type="SAM" id="MobiDB-lite"/>
    </source>
</evidence>
<gene>
    <name evidence="3" type="ORF">BGZ80_005889</name>
</gene>
<dbReference type="OrthoDB" id="2437955at2759"/>
<name>A0A9P6N0G2_9FUNG</name>
<accession>A0A9P6N0G2</accession>
<dbReference type="AlphaFoldDB" id="A0A9P6N0G2"/>